<reference evidence="2" key="1">
    <citation type="journal article" date="2019" name="Int. J. Syst. Evol. Microbiol.">
        <title>The Global Catalogue of Microorganisms (GCM) 10K type strain sequencing project: providing services to taxonomists for standard genome sequencing and annotation.</title>
        <authorList>
            <consortium name="The Broad Institute Genomics Platform"/>
            <consortium name="The Broad Institute Genome Sequencing Center for Infectious Disease"/>
            <person name="Wu L."/>
            <person name="Ma J."/>
        </authorList>
    </citation>
    <scope>NUCLEOTIDE SEQUENCE [LARGE SCALE GENOMIC DNA]</scope>
    <source>
        <strain evidence="2">CGMCC 4.7638</strain>
    </source>
</reference>
<proteinExistence type="predicted"/>
<evidence type="ECO:0000313" key="2">
    <source>
        <dbReference type="Proteomes" id="UP001597542"/>
    </source>
</evidence>
<name>A0ABW5HSG5_9PSEU</name>
<protein>
    <submittedName>
        <fullName evidence="1">Uncharacterized protein</fullName>
    </submittedName>
</protein>
<gene>
    <name evidence="1" type="ORF">ACFSUT_05775</name>
</gene>
<accession>A0ABW5HSG5</accession>
<evidence type="ECO:0000313" key="1">
    <source>
        <dbReference type="EMBL" id="MFD2479773.1"/>
    </source>
</evidence>
<comment type="caution">
    <text evidence="1">The sequence shown here is derived from an EMBL/GenBank/DDBJ whole genome shotgun (WGS) entry which is preliminary data.</text>
</comment>
<dbReference type="EMBL" id="JBHUKQ010000005">
    <property type="protein sequence ID" value="MFD2479773.1"/>
    <property type="molecule type" value="Genomic_DNA"/>
</dbReference>
<dbReference type="Proteomes" id="UP001597542">
    <property type="component" value="Unassembled WGS sequence"/>
</dbReference>
<sequence>MDQILRACGRPHDFPEFAFEPTETRADASGGTVNIRRVACRNCGTVSVSQWPGPLPEGPGQVVVVSRYERPEPGDVPGLADRARQVTDAELAEYLAGHGFPDGLPEEVAPDRRATARTERLGFVLRVRTGQFVLLDRGRRLGDILPIPASAETADLIDAVPGAALFWSPVHDGDLPLTVTLSPGDPGPDRSYRRIAELSCRFPSGHAVLREVAGRELELPPLPAGHGDYRIRFHTADSGCLLQLWSQPRTKPRIHG</sequence>
<dbReference type="RefSeq" id="WP_344288447.1">
    <property type="nucleotide sequence ID" value="NZ_BAAAHV010000033.1"/>
</dbReference>
<organism evidence="1 2">
    <name type="scientific">Amycolatopsis albidoflavus</name>
    <dbReference type="NCBI Taxonomy" id="102226"/>
    <lineage>
        <taxon>Bacteria</taxon>
        <taxon>Bacillati</taxon>
        <taxon>Actinomycetota</taxon>
        <taxon>Actinomycetes</taxon>
        <taxon>Pseudonocardiales</taxon>
        <taxon>Pseudonocardiaceae</taxon>
        <taxon>Amycolatopsis</taxon>
    </lineage>
</organism>
<keyword evidence="2" id="KW-1185">Reference proteome</keyword>